<evidence type="ECO:0000256" key="1">
    <source>
        <dbReference type="SAM" id="Phobius"/>
    </source>
</evidence>
<evidence type="ECO:0000313" key="2">
    <source>
        <dbReference type="EMBL" id="KAB8300245.1"/>
    </source>
</evidence>
<reference evidence="2 3" key="1">
    <citation type="submission" date="2019-06" db="EMBL/GenBank/DDBJ databases">
        <title>Genome Sequence of the Brown Rot Fungal Pathogen Monilinia laxa.</title>
        <authorList>
            <person name="De Miccolis Angelini R.M."/>
            <person name="Landi L."/>
            <person name="Abate D."/>
            <person name="Pollastro S."/>
            <person name="Romanazzi G."/>
            <person name="Faretra F."/>
        </authorList>
    </citation>
    <scope>NUCLEOTIDE SEQUENCE [LARGE SCALE GENOMIC DNA]</scope>
    <source>
        <strain evidence="2 3">Mlax316</strain>
    </source>
</reference>
<evidence type="ECO:0000313" key="3">
    <source>
        <dbReference type="Proteomes" id="UP000326757"/>
    </source>
</evidence>
<accession>A0A5N6KAQ0</accession>
<keyword evidence="1" id="KW-0472">Membrane</keyword>
<keyword evidence="1" id="KW-0812">Transmembrane</keyword>
<dbReference type="EMBL" id="VIGI01000005">
    <property type="protein sequence ID" value="KAB8300245.1"/>
    <property type="molecule type" value="Genomic_DNA"/>
</dbReference>
<protein>
    <submittedName>
        <fullName evidence="2">Uncharacterized protein</fullName>
    </submittedName>
</protein>
<keyword evidence="1" id="KW-1133">Transmembrane helix</keyword>
<dbReference type="Proteomes" id="UP000326757">
    <property type="component" value="Unassembled WGS sequence"/>
</dbReference>
<name>A0A5N6KAQ0_MONLA</name>
<organism evidence="2 3">
    <name type="scientific">Monilinia laxa</name>
    <name type="common">Brown rot fungus</name>
    <name type="synonym">Sclerotinia laxa</name>
    <dbReference type="NCBI Taxonomy" id="61186"/>
    <lineage>
        <taxon>Eukaryota</taxon>
        <taxon>Fungi</taxon>
        <taxon>Dikarya</taxon>
        <taxon>Ascomycota</taxon>
        <taxon>Pezizomycotina</taxon>
        <taxon>Leotiomycetes</taxon>
        <taxon>Helotiales</taxon>
        <taxon>Sclerotiniaceae</taxon>
        <taxon>Monilinia</taxon>
    </lineage>
</organism>
<proteinExistence type="predicted"/>
<feature type="transmembrane region" description="Helical" evidence="1">
    <location>
        <begin position="36"/>
        <end position="52"/>
    </location>
</feature>
<dbReference type="OrthoDB" id="10009287at2759"/>
<dbReference type="AlphaFoldDB" id="A0A5N6KAQ0"/>
<keyword evidence="3" id="KW-1185">Reference proteome</keyword>
<sequence length="79" mass="8677">MSFQDKVQGTISQIDKELSKYPTLNNLEKQSSVPKVYAFLGVIAFYFFFIFFNIGGQLLTNLAGLMTLSGSLTGLSSLS</sequence>
<comment type="caution">
    <text evidence="2">The sequence shown here is derived from an EMBL/GenBank/DDBJ whole genome shotgun (WGS) entry which is preliminary data.</text>
</comment>
<gene>
    <name evidence="2" type="ORF">EYC80_000454</name>
</gene>